<feature type="binding site" evidence="7">
    <location>
        <begin position="10"/>
        <end position="15"/>
    </location>
    <ligand>
        <name>ATP</name>
        <dbReference type="ChEBI" id="CHEBI:30616"/>
    </ligand>
</feature>
<dbReference type="InterPro" id="IPR031322">
    <property type="entry name" value="Shikimate/glucono_kinase"/>
</dbReference>
<keyword evidence="7" id="KW-0479">Metal-binding</keyword>
<dbReference type="CDD" id="cd00464">
    <property type="entry name" value="SK"/>
    <property type="match status" value="1"/>
</dbReference>
<dbReference type="AlphaFoldDB" id="A0A2J0KS20"/>
<dbReference type="Pfam" id="PF01202">
    <property type="entry name" value="SKI"/>
    <property type="match status" value="1"/>
</dbReference>
<organism evidence="8 9">
    <name type="scientific">Candidatus Aquitaenariimonas noxiae</name>
    <dbReference type="NCBI Taxonomy" id="1974741"/>
    <lineage>
        <taxon>Bacteria</taxon>
        <taxon>Pseudomonadati</taxon>
        <taxon>Candidatus Omnitrophota</taxon>
        <taxon>Candidatus Aquitaenariimonas</taxon>
    </lineage>
</organism>
<dbReference type="Proteomes" id="UP000230052">
    <property type="component" value="Unassembled WGS sequence"/>
</dbReference>
<evidence type="ECO:0000256" key="4">
    <source>
        <dbReference type="ARBA" id="ARBA00022777"/>
    </source>
</evidence>
<dbReference type="PRINTS" id="PR01100">
    <property type="entry name" value="SHIKIMTKNASE"/>
</dbReference>
<dbReference type="EMBL" id="PEWV01000067">
    <property type="protein sequence ID" value="PIU41195.1"/>
    <property type="molecule type" value="Genomic_DNA"/>
</dbReference>
<evidence type="ECO:0000313" key="9">
    <source>
        <dbReference type="Proteomes" id="UP000230052"/>
    </source>
</evidence>
<reference evidence="8 9" key="1">
    <citation type="submission" date="2017-09" db="EMBL/GenBank/DDBJ databases">
        <title>Depth-based differentiation of microbial function through sediment-hosted aquifers and enrichment of novel symbionts in the deep terrestrial subsurface.</title>
        <authorList>
            <person name="Probst A.J."/>
            <person name="Ladd B."/>
            <person name="Jarett J.K."/>
            <person name="Geller-Mcgrath D.E."/>
            <person name="Sieber C.M."/>
            <person name="Emerson J.B."/>
            <person name="Anantharaman K."/>
            <person name="Thomas B.C."/>
            <person name="Malmstrom R."/>
            <person name="Stieglmeier M."/>
            <person name="Klingl A."/>
            <person name="Woyke T."/>
            <person name="Ryan C.M."/>
            <person name="Banfield J.F."/>
        </authorList>
    </citation>
    <scope>NUCLEOTIDE SEQUENCE [LARGE SCALE GENOMIC DNA]</scope>
    <source>
        <strain evidence="8">CG07_land_8_20_14_0_80_42_15</strain>
    </source>
</reference>
<evidence type="ECO:0000256" key="7">
    <source>
        <dbReference type="HAMAP-Rule" id="MF_00109"/>
    </source>
</evidence>
<keyword evidence="5 7" id="KW-0067">ATP-binding</keyword>
<sequence length="167" mass="18905">MNIVIVGFMGTGKTVVAKALAKELKKDYVSMDNVIEKKEGKSISDIFAQKGEPYFRNVEKEVAKELSEKDGLIIDAGGGVVLNEENIKNLKNNGKIICLTATIDVIFERTKRHTHRPLLNVEDPKKKIKELFDFRTPYYKKADHEIDTSKKSIREIVKEIVEVVGSR</sequence>
<evidence type="ECO:0000256" key="6">
    <source>
        <dbReference type="ARBA" id="ARBA00023141"/>
    </source>
</evidence>
<keyword evidence="6 7" id="KW-0057">Aromatic amino acid biosynthesis</keyword>
<feature type="binding site" evidence="7">
    <location>
        <position position="116"/>
    </location>
    <ligand>
        <name>ATP</name>
        <dbReference type="ChEBI" id="CHEBI:30616"/>
    </ligand>
</feature>
<keyword evidence="7" id="KW-0963">Cytoplasm</keyword>
<protein>
    <recommendedName>
        <fullName evidence="7">Shikimate kinase</fullName>
        <shortName evidence="7">SK</shortName>
        <ecNumber evidence="7">2.7.1.71</ecNumber>
    </recommendedName>
</protein>
<dbReference type="PANTHER" id="PTHR21087:SF16">
    <property type="entry name" value="SHIKIMATE KINASE 1, CHLOROPLASTIC"/>
    <property type="match status" value="1"/>
</dbReference>
<keyword evidence="2 7" id="KW-0808">Transferase</keyword>
<dbReference type="GO" id="GO:0004765">
    <property type="term" value="F:shikimate kinase activity"/>
    <property type="evidence" value="ECO:0007669"/>
    <property type="project" value="UniProtKB-UniRule"/>
</dbReference>
<feature type="binding site" evidence="7">
    <location>
        <position position="14"/>
    </location>
    <ligand>
        <name>Mg(2+)</name>
        <dbReference type="ChEBI" id="CHEBI:18420"/>
    </ligand>
</feature>
<dbReference type="GO" id="GO:0009073">
    <property type="term" value="P:aromatic amino acid family biosynthetic process"/>
    <property type="evidence" value="ECO:0007669"/>
    <property type="project" value="UniProtKB-KW"/>
</dbReference>
<comment type="cofactor">
    <cofactor evidence="7">
        <name>Mg(2+)</name>
        <dbReference type="ChEBI" id="CHEBI:18420"/>
    </cofactor>
    <text evidence="7">Binds 1 Mg(2+) ion per subunit.</text>
</comment>
<dbReference type="GO" id="GO:0009423">
    <property type="term" value="P:chorismate biosynthetic process"/>
    <property type="evidence" value="ECO:0007669"/>
    <property type="project" value="UniProtKB-UniRule"/>
</dbReference>
<comment type="caution">
    <text evidence="8">The sequence shown here is derived from an EMBL/GenBank/DDBJ whole genome shotgun (WGS) entry which is preliminary data.</text>
</comment>
<evidence type="ECO:0000256" key="1">
    <source>
        <dbReference type="ARBA" id="ARBA00022605"/>
    </source>
</evidence>
<comment type="function">
    <text evidence="7">Catalyzes the specific phosphorylation of the 3-hydroxyl group of shikimic acid using ATP as a cosubstrate.</text>
</comment>
<feature type="binding site" evidence="7">
    <location>
        <position position="32"/>
    </location>
    <ligand>
        <name>substrate</name>
    </ligand>
</feature>
<keyword evidence="1 7" id="KW-0028">Amino-acid biosynthesis</keyword>
<feature type="binding site" evidence="7">
    <location>
        <position position="78"/>
    </location>
    <ligand>
        <name>substrate</name>
    </ligand>
</feature>
<feature type="binding site" evidence="7">
    <location>
        <position position="135"/>
    </location>
    <ligand>
        <name>substrate</name>
    </ligand>
</feature>
<proteinExistence type="inferred from homology"/>
<comment type="catalytic activity">
    <reaction evidence="7">
        <text>shikimate + ATP = 3-phosphoshikimate + ADP + H(+)</text>
        <dbReference type="Rhea" id="RHEA:13121"/>
        <dbReference type="ChEBI" id="CHEBI:15378"/>
        <dbReference type="ChEBI" id="CHEBI:30616"/>
        <dbReference type="ChEBI" id="CHEBI:36208"/>
        <dbReference type="ChEBI" id="CHEBI:145989"/>
        <dbReference type="ChEBI" id="CHEBI:456216"/>
        <dbReference type="EC" id="2.7.1.71"/>
    </reaction>
</comment>
<keyword evidence="3 7" id="KW-0547">Nucleotide-binding</keyword>
<evidence type="ECO:0000256" key="2">
    <source>
        <dbReference type="ARBA" id="ARBA00022679"/>
    </source>
</evidence>
<dbReference type="Gene3D" id="3.40.50.300">
    <property type="entry name" value="P-loop containing nucleotide triphosphate hydrolases"/>
    <property type="match status" value="1"/>
</dbReference>
<dbReference type="PANTHER" id="PTHR21087">
    <property type="entry name" value="SHIKIMATE KINASE"/>
    <property type="match status" value="1"/>
</dbReference>
<dbReference type="InterPro" id="IPR027417">
    <property type="entry name" value="P-loop_NTPase"/>
</dbReference>
<feature type="binding site" evidence="7">
    <location>
        <position position="56"/>
    </location>
    <ligand>
        <name>substrate</name>
    </ligand>
</feature>
<evidence type="ECO:0000313" key="8">
    <source>
        <dbReference type="EMBL" id="PIU41195.1"/>
    </source>
</evidence>
<dbReference type="UniPathway" id="UPA00053">
    <property type="reaction ID" value="UER00088"/>
</dbReference>
<keyword evidence="7" id="KW-0460">Magnesium</keyword>
<keyword evidence="4 7" id="KW-0418">Kinase</keyword>
<gene>
    <name evidence="7" type="primary">aroK</name>
    <name evidence="8" type="ORF">COS99_06585</name>
</gene>
<comment type="similarity">
    <text evidence="7">Belongs to the shikimate kinase family.</text>
</comment>
<name>A0A2J0KS20_9BACT</name>
<comment type="pathway">
    <text evidence="7">Metabolic intermediate biosynthesis; chorismate biosynthesis; chorismate from D-erythrose 4-phosphate and phosphoenolpyruvate: step 5/7.</text>
</comment>
<dbReference type="HAMAP" id="MF_00109">
    <property type="entry name" value="Shikimate_kinase"/>
    <property type="match status" value="1"/>
</dbReference>
<comment type="subcellular location">
    <subcellularLocation>
        <location evidence="7">Cytoplasm</location>
    </subcellularLocation>
</comment>
<comment type="caution">
    <text evidence="7">Lacks conserved residue(s) required for the propagation of feature annotation.</text>
</comment>
<accession>A0A2J0KS20</accession>
<evidence type="ECO:0000256" key="3">
    <source>
        <dbReference type="ARBA" id="ARBA00022741"/>
    </source>
</evidence>
<dbReference type="InterPro" id="IPR000623">
    <property type="entry name" value="Shikimate_kinase/TSH1"/>
</dbReference>
<dbReference type="GO" id="GO:0000287">
    <property type="term" value="F:magnesium ion binding"/>
    <property type="evidence" value="ECO:0007669"/>
    <property type="project" value="UniProtKB-UniRule"/>
</dbReference>
<dbReference type="EC" id="2.7.1.71" evidence="7"/>
<comment type="subunit">
    <text evidence="7">Monomer.</text>
</comment>
<dbReference type="GO" id="GO:0005829">
    <property type="term" value="C:cytosol"/>
    <property type="evidence" value="ECO:0007669"/>
    <property type="project" value="TreeGrafter"/>
</dbReference>
<dbReference type="GO" id="GO:0008652">
    <property type="term" value="P:amino acid biosynthetic process"/>
    <property type="evidence" value="ECO:0007669"/>
    <property type="project" value="UniProtKB-KW"/>
</dbReference>
<dbReference type="SUPFAM" id="SSF52540">
    <property type="entry name" value="P-loop containing nucleoside triphosphate hydrolases"/>
    <property type="match status" value="1"/>
</dbReference>
<evidence type="ECO:0000256" key="5">
    <source>
        <dbReference type="ARBA" id="ARBA00022840"/>
    </source>
</evidence>
<dbReference type="GO" id="GO:0005524">
    <property type="term" value="F:ATP binding"/>
    <property type="evidence" value="ECO:0007669"/>
    <property type="project" value="UniProtKB-UniRule"/>
</dbReference>